<evidence type="ECO:0000313" key="1">
    <source>
        <dbReference type="EMBL" id="CAG6678471.1"/>
    </source>
</evidence>
<name>A0A8D8SYG1_9HEMI</name>
<accession>A0A8D8SYG1</accession>
<reference evidence="1" key="1">
    <citation type="submission" date="2021-05" db="EMBL/GenBank/DDBJ databases">
        <authorList>
            <person name="Alioto T."/>
            <person name="Alioto T."/>
            <person name="Gomez Garrido J."/>
        </authorList>
    </citation>
    <scope>NUCLEOTIDE SEQUENCE</scope>
</reference>
<sequence length="125" mass="14271">MDEETKTFLKSLMKSELDPIRRSMEQISTLNQNILAVENKLDSNLEIINKGLQTLATDLQTVKEEQSRQSAQIKHIKEDIQDSNLIFHGLKEDTDNLREDLTPVEVANTPLANLATKKLSNNRLR</sequence>
<dbReference type="EMBL" id="HBUF01245952">
    <property type="protein sequence ID" value="CAG6678471.1"/>
    <property type="molecule type" value="Transcribed_RNA"/>
</dbReference>
<dbReference type="AlphaFoldDB" id="A0A8D8SYG1"/>
<organism evidence="1">
    <name type="scientific">Cacopsylla melanoneura</name>
    <dbReference type="NCBI Taxonomy" id="428564"/>
    <lineage>
        <taxon>Eukaryota</taxon>
        <taxon>Metazoa</taxon>
        <taxon>Ecdysozoa</taxon>
        <taxon>Arthropoda</taxon>
        <taxon>Hexapoda</taxon>
        <taxon>Insecta</taxon>
        <taxon>Pterygota</taxon>
        <taxon>Neoptera</taxon>
        <taxon>Paraneoptera</taxon>
        <taxon>Hemiptera</taxon>
        <taxon>Sternorrhyncha</taxon>
        <taxon>Psylloidea</taxon>
        <taxon>Psyllidae</taxon>
        <taxon>Psyllinae</taxon>
        <taxon>Cacopsylla</taxon>
    </lineage>
</organism>
<proteinExistence type="predicted"/>
<protein>
    <submittedName>
        <fullName evidence="1">Uncharacterized protein</fullName>
    </submittedName>
</protein>